<dbReference type="PANTHER" id="PTHR12526:SF638">
    <property type="entry name" value="SPORE COAT PROTEIN SA"/>
    <property type="match status" value="1"/>
</dbReference>
<feature type="domain" description="Glycosyl transferase family 1" evidence="1">
    <location>
        <begin position="167"/>
        <end position="333"/>
    </location>
</feature>
<keyword evidence="4" id="KW-1185">Reference proteome</keyword>
<evidence type="ECO:0000313" key="4">
    <source>
        <dbReference type="Proteomes" id="UP000050326"/>
    </source>
</evidence>
<reference evidence="3 4" key="1">
    <citation type="submission" date="2015-09" db="EMBL/GenBank/DDBJ databases">
        <title>Genome sequence of Oxobacter pfennigii DSM 3222.</title>
        <authorList>
            <person name="Poehlein A."/>
            <person name="Bengelsdorf F.R."/>
            <person name="Schiel-Bengelsdorf B."/>
            <person name="Duerre P."/>
            <person name="Daniel R."/>
        </authorList>
    </citation>
    <scope>NUCLEOTIDE SEQUENCE [LARGE SCALE GENOMIC DNA]</scope>
    <source>
        <strain evidence="3 4">DSM 3222</strain>
    </source>
</reference>
<evidence type="ECO:0000259" key="1">
    <source>
        <dbReference type="Pfam" id="PF00534"/>
    </source>
</evidence>
<accession>A0A0P8WCB3</accession>
<dbReference type="CDD" id="cd03798">
    <property type="entry name" value="GT4_WlbH-like"/>
    <property type="match status" value="1"/>
</dbReference>
<dbReference type="RefSeq" id="WP_054874165.1">
    <property type="nucleotide sequence ID" value="NZ_LKET01000024.1"/>
</dbReference>
<feature type="domain" description="Glycosyltransferase subfamily 4-like N-terminal" evidence="2">
    <location>
        <begin position="2"/>
        <end position="141"/>
    </location>
</feature>
<dbReference type="SUPFAM" id="SSF53756">
    <property type="entry name" value="UDP-Glycosyltransferase/glycogen phosphorylase"/>
    <property type="match status" value="1"/>
</dbReference>
<evidence type="ECO:0000259" key="2">
    <source>
        <dbReference type="Pfam" id="PF13477"/>
    </source>
</evidence>
<dbReference type="STRING" id="36849.OXPF_10610"/>
<gene>
    <name evidence="3" type="primary">pimB</name>
    <name evidence="3" type="ORF">OXPF_10610</name>
</gene>
<dbReference type="AlphaFoldDB" id="A0A0P8WCB3"/>
<comment type="caution">
    <text evidence="3">The sequence shown here is derived from an EMBL/GenBank/DDBJ whole genome shotgun (WGS) entry which is preliminary data.</text>
</comment>
<dbReference type="OrthoDB" id="9810929at2"/>
<dbReference type="Pfam" id="PF13477">
    <property type="entry name" value="Glyco_trans_4_2"/>
    <property type="match status" value="1"/>
</dbReference>
<dbReference type="Pfam" id="PF00534">
    <property type="entry name" value="Glycos_transf_1"/>
    <property type="match status" value="1"/>
</dbReference>
<dbReference type="EMBL" id="LKET01000024">
    <property type="protein sequence ID" value="KPU45366.1"/>
    <property type="molecule type" value="Genomic_DNA"/>
</dbReference>
<keyword evidence="3" id="KW-0808">Transferase</keyword>
<dbReference type="Proteomes" id="UP000050326">
    <property type="component" value="Unassembled WGS sequence"/>
</dbReference>
<proteinExistence type="predicted"/>
<keyword evidence="3" id="KW-0328">Glycosyltransferase</keyword>
<dbReference type="GO" id="GO:0016757">
    <property type="term" value="F:glycosyltransferase activity"/>
    <property type="evidence" value="ECO:0007669"/>
    <property type="project" value="UniProtKB-KW"/>
</dbReference>
<dbReference type="InterPro" id="IPR028098">
    <property type="entry name" value="Glyco_trans_4-like_N"/>
</dbReference>
<dbReference type="Gene3D" id="3.40.50.2000">
    <property type="entry name" value="Glycogen Phosphorylase B"/>
    <property type="match status" value="2"/>
</dbReference>
<evidence type="ECO:0000313" key="3">
    <source>
        <dbReference type="EMBL" id="KPU45366.1"/>
    </source>
</evidence>
<name>A0A0P8WCB3_9CLOT</name>
<organism evidence="3 4">
    <name type="scientific">Oxobacter pfennigii</name>
    <dbReference type="NCBI Taxonomy" id="36849"/>
    <lineage>
        <taxon>Bacteria</taxon>
        <taxon>Bacillati</taxon>
        <taxon>Bacillota</taxon>
        <taxon>Clostridia</taxon>
        <taxon>Eubacteriales</taxon>
        <taxon>Clostridiaceae</taxon>
        <taxon>Oxobacter</taxon>
    </lineage>
</organism>
<dbReference type="EC" id="2.4.1.57" evidence="3"/>
<dbReference type="PANTHER" id="PTHR12526">
    <property type="entry name" value="GLYCOSYLTRANSFERASE"/>
    <property type="match status" value="1"/>
</dbReference>
<protein>
    <submittedName>
        <fullName evidence="3">GDP-mannose-dependent alpha-(1-6)-phosphatidylinositol monomannoside mannosyltransferase</fullName>
        <ecNumber evidence="3">2.4.1.57</ecNumber>
    </submittedName>
</protein>
<sequence length="360" mass="41001">MKICYLANATSIHTQRWAKSLSSRGRDIEIISFDKAEIEGIKVHYIEPVKRERNRLPYEPKNITYIAKALKVRELIKKIKPDIVHAHYATGYGLTGALCNIHPLIISTWGTDIFDAPRKNKIFENIVRYNLKKADYIIATSKALADETMLYTDKKLEIIPFGIDIEKFNVERHKDDTVITFGIVKSLEEVYGIEYLIRAFEKIYKKYGNLRLLIVGGGNLYDKLKIMCAELKIEDYVTFTGKVLNTEVPIFLNEMDIFVMPSIRESFGVAALEAQACGVPVIASDVGGIPEVVIDGETGLLFKAADTDELAEKMEYLINNSQIRNEMGRRGRAFVENSYNWEANVDEMYKLYENIIEGCV</sequence>
<dbReference type="InterPro" id="IPR001296">
    <property type="entry name" value="Glyco_trans_1"/>
</dbReference>